<dbReference type="Proteomes" id="UP000750711">
    <property type="component" value="Unassembled WGS sequence"/>
</dbReference>
<feature type="non-terminal residue" evidence="2">
    <location>
        <position position="431"/>
    </location>
</feature>
<protein>
    <submittedName>
        <fullName evidence="2">Uncharacterized protein</fullName>
    </submittedName>
</protein>
<feature type="compositionally biased region" description="Basic and acidic residues" evidence="1">
    <location>
        <begin position="421"/>
        <end position="431"/>
    </location>
</feature>
<evidence type="ECO:0000313" key="2">
    <source>
        <dbReference type="EMBL" id="KAH0547742.1"/>
    </source>
</evidence>
<gene>
    <name evidence="2" type="ORF">GP486_008405</name>
</gene>
<reference evidence="2" key="1">
    <citation type="submission" date="2021-03" db="EMBL/GenBank/DDBJ databases">
        <title>Comparative genomics and phylogenomic investigation of the class Geoglossomycetes provide insights into ecological specialization and systematics.</title>
        <authorList>
            <person name="Melie T."/>
            <person name="Pirro S."/>
            <person name="Miller A.N."/>
            <person name="Quandt A."/>
        </authorList>
    </citation>
    <scope>NUCLEOTIDE SEQUENCE</scope>
    <source>
        <strain evidence="2">CAQ_001_2017</strain>
    </source>
</reference>
<feature type="compositionally biased region" description="Low complexity" evidence="1">
    <location>
        <begin position="233"/>
        <end position="247"/>
    </location>
</feature>
<feature type="compositionally biased region" description="Basic and acidic residues" evidence="1">
    <location>
        <begin position="68"/>
        <end position="78"/>
    </location>
</feature>
<dbReference type="EMBL" id="JAGHQM010003200">
    <property type="protein sequence ID" value="KAH0547742.1"/>
    <property type="molecule type" value="Genomic_DNA"/>
</dbReference>
<organism evidence="2 3">
    <name type="scientific">Trichoglossum hirsutum</name>
    <dbReference type="NCBI Taxonomy" id="265104"/>
    <lineage>
        <taxon>Eukaryota</taxon>
        <taxon>Fungi</taxon>
        <taxon>Dikarya</taxon>
        <taxon>Ascomycota</taxon>
        <taxon>Pezizomycotina</taxon>
        <taxon>Geoglossomycetes</taxon>
        <taxon>Geoglossales</taxon>
        <taxon>Geoglossaceae</taxon>
        <taxon>Trichoglossum</taxon>
    </lineage>
</organism>
<proteinExistence type="predicted"/>
<feature type="compositionally biased region" description="Basic and acidic residues" evidence="1">
    <location>
        <begin position="177"/>
        <end position="188"/>
    </location>
</feature>
<feature type="region of interest" description="Disordered" evidence="1">
    <location>
        <begin position="373"/>
        <end position="431"/>
    </location>
</feature>
<evidence type="ECO:0000256" key="1">
    <source>
        <dbReference type="SAM" id="MobiDB-lite"/>
    </source>
</evidence>
<keyword evidence="3" id="KW-1185">Reference proteome</keyword>
<evidence type="ECO:0000313" key="3">
    <source>
        <dbReference type="Proteomes" id="UP000750711"/>
    </source>
</evidence>
<dbReference type="AlphaFoldDB" id="A0A9P8L1N6"/>
<feature type="region of interest" description="Disordered" evidence="1">
    <location>
        <begin position="1"/>
        <end position="38"/>
    </location>
</feature>
<sequence length="431" mass="46713">MIPDIVPMRRGRPATASQPHNNARPSPSPLRGISSDPFAALDSKPALATDELSSRFPTLDQFSLLHDSGSKFDFDEKSPPPTSAQPKKDVNQRVTETLADEAFARPAAGISTAPRTHQKSPSMAAIPDDPSTSRTPSGGWDVKSAHQPLVIHQPTPTRPIMVSQGTMTSPTTPPSETKPELKPSDPSRLRSLPPDGPPSSSQTKRQSIEIQKLQTTSRLRPSYLDLHRSQSQTSTLPRSPASSRPSLEGNRPSSLELDSSIHRSKSANSRPRPSSAYIESNLGFIGSSLTQPPYSAGRNSVAVTGGSDSSQDDNNIASNVEFLRAMEGEESTRRKEKRSSSGSKHAKRASMPSLSLSNTKSLLAGKFGDAFRRFEANTNAPPRTPSPHPDLERKDLTPITGSEVTGERSDDGHMDDEDVAPETKRELERRR</sequence>
<feature type="region of interest" description="Disordered" evidence="1">
    <location>
        <begin position="68"/>
        <end position="360"/>
    </location>
</feature>
<feature type="compositionally biased region" description="Polar residues" evidence="1">
    <location>
        <begin position="198"/>
        <end position="219"/>
    </location>
</feature>
<accession>A0A9P8L1N6</accession>
<name>A0A9P8L1N6_9PEZI</name>
<feature type="compositionally biased region" description="Polar residues" evidence="1">
    <location>
        <begin position="15"/>
        <end position="25"/>
    </location>
</feature>
<comment type="caution">
    <text evidence="2">The sequence shown here is derived from an EMBL/GenBank/DDBJ whole genome shotgun (WGS) entry which is preliminary data.</text>
</comment>
<feature type="compositionally biased region" description="Polar residues" evidence="1">
    <location>
        <begin position="287"/>
        <end position="318"/>
    </location>
</feature>
<feature type="compositionally biased region" description="Basic and acidic residues" evidence="1">
    <location>
        <begin position="324"/>
        <end position="333"/>
    </location>
</feature>